<dbReference type="SMR" id="A0A5F9CZH4"/>
<evidence type="ECO:0000256" key="3">
    <source>
        <dbReference type="ARBA" id="ARBA00008637"/>
    </source>
</evidence>
<dbReference type="InterPro" id="IPR036179">
    <property type="entry name" value="Ig-like_dom_sf"/>
</dbReference>
<dbReference type="GO" id="GO:0042803">
    <property type="term" value="F:protein homodimerization activity"/>
    <property type="evidence" value="ECO:0007669"/>
    <property type="project" value="Ensembl"/>
</dbReference>
<dbReference type="Pfam" id="PF07686">
    <property type="entry name" value="V-set"/>
    <property type="match status" value="1"/>
</dbReference>
<reference evidence="22" key="3">
    <citation type="submission" date="2025-09" db="UniProtKB">
        <authorList>
            <consortium name="Ensembl"/>
        </authorList>
    </citation>
    <scope>IDENTIFICATION</scope>
    <source>
        <strain evidence="22">Thorbecke</strain>
    </source>
</reference>
<dbReference type="GO" id="GO:0005178">
    <property type="term" value="F:integrin binding"/>
    <property type="evidence" value="ECO:0007669"/>
    <property type="project" value="Ensembl"/>
</dbReference>
<reference evidence="22 23" key="1">
    <citation type="journal article" date="2011" name="Nature">
        <title>A high-resolution map of human evolutionary constraint using 29 mammals.</title>
        <authorList>
            <person name="Lindblad-Toh K."/>
            <person name="Garber M."/>
            <person name="Zuk O."/>
            <person name="Lin M.F."/>
            <person name="Parker B.J."/>
            <person name="Washietl S."/>
            <person name="Kheradpour P."/>
            <person name="Ernst J."/>
            <person name="Jordan G."/>
            <person name="Mauceli E."/>
            <person name="Ward L.D."/>
            <person name="Lowe C.B."/>
            <person name="Holloway A.K."/>
            <person name="Clamp M."/>
            <person name="Gnerre S."/>
            <person name="Alfoldi J."/>
            <person name="Beal K."/>
            <person name="Chang J."/>
            <person name="Clawson H."/>
            <person name="Cuff J."/>
            <person name="Di Palma F."/>
            <person name="Fitzgerald S."/>
            <person name="Flicek P."/>
            <person name="Guttman M."/>
            <person name="Hubisz M.J."/>
            <person name="Jaffe D.B."/>
            <person name="Jungreis I."/>
            <person name="Kent W.J."/>
            <person name="Kostka D."/>
            <person name="Lara M."/>
            <person name="Martins A.L."/>
            <person name="Massingham T."/>
            <person name="Moltke I."/>
            <person name="Raney B.J."/>
            <person name="Rasmussen M.D."/>
            <person name="Robinson J."/>
            <person name="Stark A."/>
            <person name="Vilella A.J."/>
            <person name="Wen J."/>
            <person name="Xie X."/>
            <person name="Zody M.C."/>
            <person name="Baldwin J."/>
            <person name="Bloom T."/>
            <person name="Chin C.W."/>
            <person name="Heiman D."/>
            <person name="Nicol R."/>
            <person name="Nusbaum C."/>
            <person name="Young S."/>
            <person name="Wilkinson J."/>
            <person name="Worley K.C."/>
            <person name="Kovar C.L."/>
            <person name="Muzny D.M."/>
            <person name="Gibbs R.A."/>
            <person name="Cree A."/>
            <person name="Dihn H.H."/>
            <person name="Fowler G."/>
            <person name="Jhangiani S."/>
            <person name="Joshi V."/>
            <person name="Lee S."/>
            <person name="Lewis L.R."/>
            <person name="Nazareth L.V."/>
            <person name="Okwuonu G."/>
            <person name="Santibanez J."/>
            <person name="Warren W.C."/>
            <person name="Mardis E.R."/>
            <person name="Weinstock G.M."/>
            <person name="Wilson R.K."/>
            <person name="Delehaunty K."/>
            <person name="Dooling D."/>
            <person name="Fronik C."/>
            <person name="Fulton L."/>
            <person name="Fulton B."/>
            <person name="Graves T."/>
            <person name="Minx P."/>
            <person name="Sodergren E."/>
            <person name="Birney E."/>
            <person name="Margulies E.H."/>
            <person name="Herrero J."/>
            <person name="Green E.D."/>
            <person name="Haussler D."/>
            <person name="Siepel A."/>
            <person name="Goldman N."/>
            <person name="Pollard K.S."/>
            <person name="Pedersen J.S."/>
            <person name="Lander E.S."/>
            <person name="Kellis M."/>
        </authorList>
    </citation>
    <scope>NUCLEOTIDE SEQUENCE [LARGE SCALE GENOMIC DNA]</scope>
    <source>
        <strain evidence="22 23">Thorbecke inbred</strain>
    </source>
</reference>
<dbReference type="Ensembl" id="ENSOCUT00000035379.1">
    <property type="protein sequence ID" value="ENSOCUP00000038579.1"/>
    <property type="gene ID" value="ENSOCUG00000006994.4"/>
</dbReference>
<dbReference type="GO" id="GO:0031032">
    <property type="term" value="P:actomyosin structure organization"/>
    <property type="evidence" value="ECO:0007669"/>
    <property type="project" value="Ensembl"/>
</dbReference>
<dbReference type="FunFam" id="2.60.40.10:FF:000906">
    <property type="entry name" value="Junctional adhesion molecule A"/>
    <property type="match status" value="1"/>
</dbReference>
<evidence type="ECO:0000256" key="2">
    <source>
        <dbReference type="ARBA" id="ARBA00004435"/>
    </source>
</evidence>
<feature type="domain" description="Ig-like" evidence="21">
    <location>
        <begin position="28"/>
        <end position="124"/>
    </location>
</feature>
<dbReference type="FunCoup" id="A0A5F9CZH4">
    <property type="interactions" value="61"/>
</dbReference>
<evidence type="ECO:0000259" key="21">
    <source>
        <dbReference type="PROSITE" id="PS50835"/>
    </source>
</evidence>
<evidence type="ECO:0000256" key="12">
    <source>
        <dbReference type="ARBA" id="ARBA00022989"/>
    </source>
</evidence>
<dbReference type="GO" id="GO:0071260">
    <property type="term" value="P:cellular response to mechanical stimulus"/>
    <property type="evidence" value="ECO:0007669"/>
    <property type="project" value="Ensembl"/>
</dbReference>
<feature type="transmembrane region" description="Helical" evidence="19">
    <location>
        <begin position="235"/>
        <end position="260"/>
    </location>
</feature>
<keyword evidence="6" id="KW-1003">Cell membrane</keyword>
<organism evidence="22 23">
    <name type="scientific">Oryctolagus cuniculus</name>
    <name type="common">Rabbit</name>
    <dbReference type="NCBI Taxonomy" id="9986"/>
    <lineage>
        <taxon>Eukaryota</taxon>
        <taxon>Metazoa</taxon>
        <taxon>Chordata</taxon>
        <taxon>Craniata</taxon>
        <taxon>Vertebrata</taxon>
        <taxon>Euteleostomi</taxon>
        <taxon>Mammalia</taxon>
        <taxon>Eutheria</taxon>
        <taxon>Euarchontoglires</taxon>
        <taxon>Glires</taxon>
        <taxon>Lagomorpha</taxon>
        <taxon>Leporidae</taxon>
        <taxon>Oryctolagus</taxon>
    </lineage>
</organism>
<dbReference type="STRING" id="9986.ENSOCUP00000038579"/>
<evidence type="ECO:0000256" key="10">
    <source>
        <dbReference type="ARBA" id="ARBA00022737"/>
    </source>
</evidence>
<evidence type="ECO:0000256" key="19">
    <source>
        <dbReference type="SAM" id="Phobius"/>
    </source>
</evidence>
<dbReference type="GO" id="GO:0072659">
    <property type="term" value="P:protein localization to plasma membrane"/>
    <property type="evidence" value="ECO:0007669"/>
    <property type="project" value="Ensembl"/>
</dbReference>
<dbReference type="InterPro" id="IPR013106">
    <property type="entry name" value="Ig_V-set"/>
</dbReference>
<dbReference type="EMBL" id="AAGW02000268">
    <property type="status" value="NOT_ANNOTATED_CDS"/>
    <property type="molecule type" value="Genomic_DNA"/>
</dbReference>
<keyword evidence="11" id="KW-0965">Cell junction</keyword>
<dbReference type="GO" id="GO:2000810">
    <property type="term" value="P:regulation of bicellular tight junction assembly"/>
    <property type="evidence" value="ECO:0007669"/>
    <property type="project" value="Ensembl"/>
</dbReference>
<comment type="subunit">
    <text evidence="18">Interacts with the ninth PDZ domain of MPDZ. Interacts with the first PDZ domain of PARD3. The association between PARD3 and PARD6B probably disrupts this interaction. Interacts with ITGAL (via I-domain). Interacts with CD151.</text>
</comment>
<feature type="domain" description="Ig-like" evidence="21">
    <location>
        <begin position="134"/>
        <end position="229"/>
    </location>
</feature>
<gene>
    <name evidence="22" type="primary">F11R</name>
</gene>
<evidence type="ECO:0000256" key="8">
    <source>
        <dbReference type="ARBA" id="ARBA00022692"/>
    </source>
</evidence>
<dbReference type="SMART" id="SM00409">
    <property type="entry name" value="IG"/>
    <property type="match status" value="2"/>
</dbReference>
<dbReference type="GO" id="GO:1901731">
    <property type="term" value="P:positive regulation of platelet aggregation"/>
    <property type="evidence" value="ECO:0007669"/>
    <property type="project" value="Ensembl"/>
</dbReference>
<dbReference type="InterPro" id="IPR013783">
    <property type="entry name" value="Ig-like_fold"/>
</dbReference>
<keyword evidence="15" id="KW-0325">Glycoprotein</keyword>
<evidence type="ECO:0000256" key="20">
    <source>
        <dbReference type="SAM" id="SignalP"/>
    </source>
</evidence>
<comment type="similarity">
    <text evidence="3">Belongs to the immunoglobulin superfamily.</text>
</comment>
<dbReference type="GO" id="GO:0007159">
    <property type="term" value="P:leukocyte cell-cell adhesion"/>
    <property type="evidence" value="ECO:0007669"/>
    <property type="project" value="Ensembl"/>
</dbReference>
<reference evidence="22" key="2">
    <citation type="submission" date="2025-08" db="UniProtKB">
        <authorList>
            <consortium name="Ensembl"/>
        </authorList>
    </citation>
    <scope>IDENTIFICATION</scope>
    <source>
        <strain evidence="22">Thorbecke</strain>
    </source>
</reference>
<dbReference type="InterPro" id="IPR003598">
    <property type="entry name" value="Ig_sub2"/>
</dbReference>
<dbReference type="GO" id="GO:1903142">
    <property type="term" value="P:positive regulation of establishment of endothelial barrier"/>
    <property type="evidence" value="ECO:0007669"/>
    <property type="project" value="Ensembl"/>
</dbReference>
<evidence type="ECO:0000256" key="1">
    <source>
        <dbReference type="ARBA" id="ARBA00004251"/>
    </source>
</evidence>
<keyword evidence="8 19" id="KW-0812">Transmembrane</keyword>
<keyword evidence="7" id="KW-0597">Phosphoprotein</keyword>
<dbReference type="GO" id="GO:0051497">
    <property type="term" value="P:negative regulation of stress fiber assembly"/>
    <property type="evidence" value="ECO:0007669"/>
    <property type="project" value="Ensembl"/>
</dbReference>
<evidence type="ECO:0000256" key="14">
    <source>
        <dbReference type="ARBA" id="ARBA00023157"/>
    </source>
</evidence>
<dbReference type="Bgee" id="ENSOCUG00000006994">
    <property type="expression patterns" value="Expressed in upper lobe of left lung and 14 other cell types or tissues"/>
</dbReference>
<keyword evidence="9 20" id="KW-0732">Signal</keyword>
<dbReference type="Proteomes" id="UP000001811">
    <property type="component" value="Chromosome 13"/>
</dbReference>
<dbReference type="GeneTree" id="ENSGT00940000159186"/>
<dbReference type="GO" id="GO:0050892">
    <property type="term" value="P:intestinal absorption"/>
    <property type="evidence" value="ECO:0007669"/>
    <property type="project" value="Ensembl"/>
</dbReference>
<dbReference type="Pfam" id="PF13927">
    <property type="entry name" value="Ig_3"/>
    <property type="match status" value="1"/>
</dbReference>
<dbReference type="PANTHER" id="PTHR45113">
    <property type="entry name" value="JUNCTIONAL ADHESION MOLECULE A"/>
    <property type="match status" value="1"/>
</dbReference>
<evidence type="ECO:0000256" key="16">
    <source>
        <dbReference type="ARBA" id="ARBA00023319"/>
    </source>
</evidence>
<proteinExistence type="inferred from homology"/>
<dbReference type="GO" id="GO:0090557">
    <property type="term" value="P:establishment of endothelial intestinal barrier"/>
    <property type="evidence" value="ECO:0007669"/>
    <property type="project" value="Ensembl"/>
</dbReference>
<keyword evidence="23" id="KW-1185">Reference proteome</keyword>
<dbReference type="Gene3D" id="2.60.40.10">
    <property type="entry name" value="Immunoglobulins"/>
    <property type="match status" value="2"/>
</dbReference>
<feature type="signal peptide" evidence="20">
    <location>
        <begin position="1"/>
        <end position="26"/>
    </location>
</feature>
<evidence type="ECO:0000256" key="11">
    <source>
        <dbReference type="ARBA" id="ARBA00022949"/>
    </source>
</evidence>
<dbReference type="GO" id="GO:0090559">
    <property type="term" value="P:regulation of membrane permeability"/>
    <property type="evidence" value="ECO:0007669"/>
    <property type="project" value="Ensembl"/>
</dbReference>
<dbReference type="SMART" id="SM00408">
    <property type="entry name" value="IGc2"/>
    <property type="match status" value="2"/>
</dbReference>
<dbReference type="InterPro" id="IPR003599">
    <property type="entry name" value="Ig_sub"/>
</dbReference>
<keyword evidence="13 19" id="KW-0472">Membrane</keyword>
<keyword evidence="12 19" id="KW-1133">Transmembrane helix</keyword>
<dbReference type="GO" id="GO:0032991">
    <property type="term" value="C:protein-containing complex"/>
    <property type="evidence" value="ECO:0007669"/>
    <property type="project" value="Ensembl"/>
</dbReference>
<dbReference type="InterPro" id="IPR007110">
    <property type="entry name" value="Ig-like_dom"/>
</dbReference>
<dbReference type="GO" id="GO:0035683">
    <property type="term" value="P:memory T cell extravasation"/>
    <property type="evidence" value="ECO:0007669"/>
    <property type="project" value="Ensembl"/>
</dbReference>
<dbReference type="InterPro" id="IPR042456">
    <property type="entry name" value="F11R"/>
</dbReference>
<dbReference type="GO" id="GO:0030165">
    <property type="term" value="F:PDZ domain binding"/>
    <property type="evidence" value="ECO:0007669"/>
    <property type="project" value="Ensembl"/>
</dbReference>
<evidence type="ECO:0000256" key="17">
    <source>
        <dbReference type="ARBA" id="ARBA00030590"/>
    </source>
</evidence>
<evidence type="ECO:0000256" key="9">
    <source>
        <dbReference type="ARBA" id="ARBA00022729"/>
    </source>
</evidence>
<dbReference type="FunFam" id="2.60.40.10:FF:000342">
    <property type="entry name" value="Junctional adhesion molecule A"/>
    <property type="match status" value="1"/>
</dbReference>
<sequence length="314" mass="34083">MGTKAGAWRKQLLLFTSAVLCSLALGKGTVYTSEPEVRVAENNPAKLPCTYSGFSNPRVEWKFVQGTTTSLVCYNSKITASYEDRVTFSPSGITFRSVTRKDTGTYTCMVSEDDGNNYGEVTIQLTVLVPPSKPTVNIPSSATIGNRVVLSCSEQDGSPPSEYTWFKDGMLMPTDPKNNRAFINSSYTLNQKSGELVFDPLSAFDTGEYSCQAQNGFGTPVMSNAVRMEAVELNVGGIVAAVLVTLILLGVLIAGIWFAYSRGYFDRTKKGTSSKKVIYSQPTARSDGEFKQTSSFLPTVLSPHRKCHGVLSSV</sequence>
<dbReference type="GO" id="GO:0005886">
    <property type="term" value="C:plasma membrane"/>
    <property type="evidence" value="ECO:0007669"/>
    <property type="project" value="UniProtKB-SubCell"/>
</dbReference>
<dbReference type="PANTHER" id="PTHR45113:SF1">
    <property type="entry name" value="JUNCTIONAL ADHESION MOLECULE A"/>
    <property type="match status" value="1"/>
</dbReference>
<evidence type="ECO:0000256" key="7">
    <source>
        <dbReference type="ARBA" id="ARBA00022553"/>
    </source>
</evidence>
<dbReference type="PROSITE" id="PS50835">
    <property type="entry name" value="IG_LIKE"/>
    <property type="match status" value="2"/>
</dbReference>
<evidence type="ECO:0000256" key="18">
    <source>
        <dbReference type="ARBA" id="ARBA00046718"/>
    </source>
</evidence>
<dbReference type="GO" id="GO:0001817">
    <property type="term" value="P:regulation of cytokine production"/>
    <property type="evidence" value="ECO:0007669"/>
    <property type="project" value="Ensembl"/>
</dbReference>
<dbReference type="GO" id="GO:0035025">
    <property type="term" value="P:positive regulation of Rho protein signal transduction"/>
    <property type="evidence" value="ECO:0007669"/>
    <property type="project" value="Ensembl"/>
</dbReference>
<dbReference type="AlphaFoldDB" id="A0A5F9CZH4"/>
<name>A0A5F9CZH4_RABIT</name>
<dbReference type="GO" id="GO:1902396">
    <property type="term" value="P:protein localization to bicellular tight junction"/>
    <property type="evidence" value="ECO:0007669"/>
    <property type="project" value="Ensembl"/>
</dbReference>
<dbReference type="GO" id="GO:0008360">
    <property type="term" value="P:regulation of cell shape"/>
    <property type="evidence" value="ECO:0007669"/>
    <property type="project" value="Ensembl"/>
</dbReference>
<evidence type="ECO:0000256" key="5">
    <source>
        <dbReference type="ARBA" id="ARBA00022427"/>
    </source>
</evidence>
<dbReference type="SUPFAM" id="SSF48726">
    <property type="entry name" value="Immunoglobulin"/>
    <property type="match status" value="2"/>
</dbReference>
<evidence type="ECO:0000313" key="22">
    <source>
        <dbReference type="Ensembl" id="ENSOCUP00000038579.1"/>
    </source>
</evidence>
<dbReference type="EMBL" id="AAGW02000267">
    <property type="status" value="NOT_ANNOTATED_CDS"/>
    <property type="molecule type" value="Genomic_DNA"/>
</dbReference>
<keyword evidence="14" id="KW-1015">Disulfide bond</keyword>
<keyword evidence="10" id="KW-0677">Repeat</keyword>
<evidence type="ECO:0000256" key="13">
    <source>
        <dbReference type="ARBA" id="ARBA00023136"/>
    </source>
</evidence>
<keyword evidence="5" id="KW-0796">Tight junction</keyword>
<dbReference type="SMART" id="SM00406">
    <property type="entry name" value="IGv"/>
    <property type="match status" value="1"/>
</dbReference>
<protein>
    <recommendedName>
        <fullName evidence="4">Junctional adhesion molecule A</fullName>
    </recommendedName>
    <alternativeName>
        <fullName evidence="17">Junctional adhesion molecule 1</fullName>
    </alternativeName>
</protein>
<dbReference type="InParanoid" id="A0A5F9CZH4"/>
<evidence type="ECO:0000256" key="15">
    <source>
        <dbReference type="ARBA" id="ARBA00023180"/>
    </source>
</evidence>
<feature type="chain" id="PRO_5023866691" description="Junctional adhesion molecule A" evidence="20">
    <location>
        <begin position="27"/>
        <end position="314"/>
    </location>
</feature>
<dbReference type="EMBL" id="AAGW02000269">
    <property type="status" value="NOT_ANNOTATED_CDS"/>
    <property type="molecule type" value="Genomic_DNA"/>
</dbReference>
<evidence type="ECO:0000256" key="4">
    <source>
        <dbReference type="ARBA" id="ARBA00016608"/>
    </source>
</evidence>
<comment type="subcellular location">
    <subcellularLocation>
        <location evidence="2">Cell junction</location>
        <location evidence="2">Tight junction</location>
    </subcellularLocation>
    <subcellularLocation>
        <location evidence="1">Cell membrane</location>
        <topology evidence="1">Single-pass type I membrane protein</topology>
    </subcellularLocation>
</comment>
<evidence type="ECO:0000256" key="6">
    <source>
        <dbReference type="ARBA" id="ARBA00022475"/>
    </source>
</evidence>
<evidence type="ECO:0000313" key="23">
    <source>
        <dbReference type="Proteomes" id="UP000001811"/>
    </source>
</evidence>
<keyword evidence="16" id="KW-0393">Immunoglobulin domain</keyword>
<accession>A0A5F9CZH4</accession>
<dbReference type="GO" id="GO:0005923">
    <property type="term" value="C:bicellular tight junction"/>
    <property type="evidence" value="ECO:0007669"/>
    <property type="project" value="UniProtKB-SubCell"/>
</dbReference>